<keyword evidence="6 10" id="KW-0067">ATP-binding</keyword>
<dbReference type="InterPro" id="IPR013815">
    <property type="entry name" value="ATP_grasp_subdomain_1"/>
</dbReference>
<evidence type="ECO:0000256" key="5">
    <source>
        <dbReference type="ARBA" id="ARBA00022741"/>
    </source>
</evidence>
<dbReference type="NCBIfam" id="NF007764">
    <property type="entry name" value="PRK10446.1"/>
    <property type="match status" value="1"/>
</dbReference>
<dbReference type="InterPro" id="IPR004666">
    <property type="entry name" value="Rp_bS6_RimK/Lys_biosynth_LsyX"/>
</dbReference>
<dbReference type="InterPro" id="IPR013651">
    <property type="entry name" value="ATP-grasp_RimK-type"/>
</dbReference>
<dbReference type="InterPro" id="IPR011761">
    <property type="entry name" value="ATP-grasp"/>
</dbReference>
<dbReference type="Gene3D" id="3.30.1490.20">
    <property type="entry name" value="ATP-grasp fold, A domain"/>
    <property type="match status" value="1"/>
</dbReference>
<keyword evidence="7" id="KW-0460">Magnesium</keyword>
<dbReference type="NCBIfam" id="TIGR00768">
    <property type="entry name" value="rimK_fam"/>
    <property type="match status" value="1"/>
</dbReference>
<dbReference type="GO" id="GO:0016874">
    <property type="term" value="F:ligase activity"/>
    <property type="evidence" value="ECO:0007669"/>
    <property type="project" value="UniProtKB-KW"/>
</dbReference>
<dbReference type="EMBL" id="BAABHB010000004">
    <property type="protein sequence ID" value="GAA4405926.1"/>
    <property type="molecule type" value="Genomic_DNA"/>
</dbReference>
<evidence type="ECO:0000313" key="13">
    <source>
        <dbReference type="Proteomes" id="UP001500936"/>
    </source>
</evidence>
<dbReference type="Gene3D" id="3.30.470.20">
    <property type="entry name" value="ATP-grasp fold, B domain"/>
    <property type="match status" value="1"/>
</dbReference>
<keyword evidence="3 12" id="KW-0436">Ligase</keyword>
<keyword evidence="12" id="KW-0687">Ribonucleoprotein</keyword>
<evidence type="ECO:0000256" key="9">
    <source>
        <dbReference type="ARBA" id="ARBA00023211"/>
    </source>
</evidence>
<comment type="cofactor">
    <cofactor evidence="2">
        <name>Mg(2+)</name>
        <dbReference type="ChEBI" id="CHEBI:18420"/>
    </cofactor>
</comment>
<evidence type="ECO:0000256" key="1">
    <source>
        <dbReference type="ARBA" id="ARBA00001936"/>
    </source>
</evidence>
<proteinExistence type="predicted"/>
<accession>A0ABP8KG41</accession>
<keyword evidence="5 10" id="KW-0547">Nucleotide-binding</keyword>
<name>A0ABP8KG41_9BACT</name>
<gene>
    <name evidence="12" type="primary">rimK</name>
    <name evidence="12" type="ORF">GCM10023187_24830</name>
</gene>
<dbReference type="GO" id="GO:0005840">
    <property type="term" value="C:ribosome"/>
    <property type="evidence" value="ECO:0007669"/>
    <property type="project" value="UniProtKB-KW"/>
</dbReference>
<dbReference type="RefSeq" id="WP_345267515.1">
    <property type="nucleotide sequence ID" value="NZ_BAABHB010000004.1"/>
</dbReference>
<dbReference type="SUPFAM" id="SSF56059">
    <property type="entry name" value="Glutathione synthetase ATP-binding domain-like"/>
    <property type="match status" value="1"/>
</dbReference>
<evidence type="ECO:0000256" key="7">
    <source>
        <dbReference type="ARBA" id="ARBA00022842"/>
    </source>
</evidence>
<evidence type="ECO:0000313" key="12">
    <source>
        <dbReference type="EMBL" id="GAA4405926.1"/>
    </source>
</evidence>
<evidence type="ECO:0000259" key="11">
    <source>
        <dbReference type="PROSITE" id="PS50975"/>
    </source>
</evidence>
<keyword evidence="13" id="KW-1185">Reference proteome</keyword>
<keyword evidence="4" id="KW-0479">Metal-binding</keyword>
<keyword evidence="8" id="KW-0648">Protein biosynthesis</keyword>
<reference evidence="13" key="1">
    <citation type="journal article" date="2019" name="Int. J. Syst. Evol. Microbiol.">
        <title>The Global Catalogue of Microorganisms (GCM) 10K type strain sequencing project: providing services to taxonomists for standard genome sequencing and annotation.</title>
        <authorList>
            <consortium name="The Broad Institute Genomics Platform"/>
            <consortium name="The Broad Institute Genome Sequencing Center for Infectious Disease"/>
            <person name="Wu L."/>
            <person name="Ma J."/>
        </authorList>
    </citation>
    <scope>NUCLEOTIDE SEQUENCE [LARGE SCALE GENOMIC DNA]</scope>
    <source>
        <strain evidence="13">JCM 17925</strain>
    </source>
</reference>
<sequence>MRIAILSTNPGLYSTRRLVEAVQQHGHEPLVIDHLDCQVIIENDSPSILYKGEVLDQIDAIVPRIGASVTDYGCAIVRQFEMMKVFTTAKSQAIMRSRNKLRSLQVLSRAGVGLPKTVFANHTDEIDRLIRLVGGPPVVIKLLEGTQGIGVVLAETTKAAKSTIEAFYGLKKHVLIQEYIAEAQGADIRAFVVGGHIVGAMKRQGVEGDFRSNLHRGGNAKAILLTEEESQTAVNAAKALGLKVAGVDMLRSDRGPLVLEVNSSPGLEGIEKATKQDVAGQIISYIEEKIRADEGDTVGV</sequence>
<evidence type="ECO:0000256" key="4">
    <source>
        <dbReference type="ARBA" id="ARBA00022723"/>
    </source>
</evidence>
<keyword evidence="9" id="KW-0464">Manganese</keyword>
<comment type="cofactor">
    <cofactor evidence="1">
        <name>Mn(2+)</name>
        <dbReference type="ChEBI" id="CHEBI:29035"/>
    </cofactor>
</comment>
<dbReference type="InterPro" id="IPR041107">
    <property type="entry name" value="Rimk_N"/>
</dbReference>
<dbReference type="Pfam" id="PF18030">
    <property type="entry name" value="Rimk_N"/>
    <property type="match status" value="1"/>
</dbReference>
<dbReference type="Proteomes" id="UP001500936">
    <property type="component" value="Unassembled WGS sequence"/>
</dbReference>
<keyword evidence="12" id="KW-0689">Ribosomal protein</keyword>
<protein>
    <submittedName>
        <fullName evidence="12">30S ribosomal protein S6--L-glutamate ligase</fullName>
    </submittedName>
</protein>
<feature type="domain" description="ATP-grasp" evidence="11">
    <location>
        <begin position="104"/>
        <end position="287"/>
    </location>
</feature>
<evidence type="ECO:0000256" key="10">
    <source>
        <dbReference type="PROSITE-ProRule" id="PRU00409"/>
    </source>
</evidence>
<evidence type="ECO:0000256" key="8">
    <source>
        <dbReference type="ARBA" id="ARBA00022917"/>
    </source>
</evidence>
<dbReference type="PANTHER" id="PTHR21621">
    <property type="entry name" value="RIBOSOMAL PROTEIN S6 MODIFICATION PROTEIN"/>
    <property type="match status" value="1"/>
</dbReference>
<dbReference type="Gene3D" id="3.40.50.20">
    <property type="match status" value="1"/>
</dbReference>
<organism evidence="12 13">
    <name type="scientific">Nibrella viscosa</name>
    <dbReference type="NCBI Taxonomy" id="1084524"/>
    <lineage>
        <taxon>Bacteria</taxon>
        <taxon>Pseudomonadati</taxon>
        <taxon>Bacteroidota</taxon>
        <taxon>Cytophagia</taxon>
        <taxon>Cytophagales</taxon>
        <taxon>Spirosomataceae</taxon>
        <taxon>Nibrella</taxon>
    </lineage>
</organism>
<dbReference type="PROSITE" id="PS50975">
    <property type="entry name" value="ATP_GRASP"/>
    <property type="match status" value="1"/>
</dbReference>
<comment type="caution">
    <text evidence="12">The sequence shown here is derived from an EMBL/GenBank/DDBJ whole genome shotgun (WGS) entry which is preliminary data.</text>
</comment>
<evidence type="ECO:0000256" key="6">
    <source>
        <dbReference type="ARBA" id="ARBA00022840"/>
    </source>
</evidence>
<evidence type="ECO:0000256" key="2">
    <source>
        <dbReference type="ARBA" id="ARBA00001946"/>
    </source>
</evidence>
<evidence type="ECO:0000256" key="3">
    <source>
        <dbReference type="ARBA" id="ARBA00022598"/>
    </source>
</evidence>
<dbReference type="Pfam" id="PF08443">
    <property type="entry name" value="RimK"/>
    <property type="match status" value="1"/>
</dbReference>
<dbReference type="PANTHER" id="PTHR21621:SF7">
    <property type="entry name" value="RIBOSOMAL PROTEIN BS6--L-GLUTAMATE LIGASE"/>
    <property type="match status" value="1"/>
</dbReference>